<evidence type="ECO:0000256" key="5">
    <source>
        <dbReference type="ARBA" id="ARBA00022475"/>
    </source>
</evidence>
<dbReference type="PROSITE" id="PS51194">
    <property type="entry name" value="HELICASE_CTER"/>
    <property type="match status" value="1"/>
</dbReference>
<dbReference type="RefSeq" id="WP_136460130.1">
    <property type="nucleotide sequence ID" value="NZ_SRSF01000008.1"/>
</dbReference>
<evidence type="ECO:0000313" key="22">
    <source>
        <dbReference type="EMBL" id="THH36510.1"/>
    </source>
</evidence>
<evidence type="ECO:0000256" key="12">
    <source>
        <dbReference type="ARBA" id="ARBA00022927"/>
    </source>
</evidence>
<keyword evidence="23" id="KW-1185">Reference proteome</keyword>
<evidence type="ECO:0000256" key="14">
    <source>
        <dbReference type="ARBA" id="ARBA00023010"/>
    </source>
</evidence>
<dbReference type="GO" id="GO:0005524">
    <property type="term" value="F:ATP binding"/>
    <property type="evidence" value="ECO:0007669"/>
    <property type="project" value="UniProtKB-UniRule"/>
</dbReference>
<dbReference type="Pfam" id="PF02810">
    <property type="entry name" value="SEC-C"/>
    <property type="match status" value="1"/>
</dbReference>
<keyword evidence="12 16" id="KW-0653">Protein transport</keyword>
<evidence type="ECO:0000256" key="17">
    <source>
        <dbReference type="RuleBase" id="RU003874"/>
    </source>
</evidence>
<feature type="region of interest" description="Disordered" evidence="18">
    <location>
        <begin position="1037"/>
        <end position="1105"/>
    </location>
</feature>
<dbReference type="InterPro" id="IPR000185">
    <property type="entry name" value="SecA"/>
</dbReference>
<dbReference type="NCBIfam" id="NF009536">
    <property type="entry name" value="PRK12901.1"/>
    <property type="match status" value="1"/>
</dbReference>
<evidence type="ECO:0000256" key="2">
    <source>
        <dbReference type="ARBA" id="ARBA00004170"/>
    </source>
</evidence>
<dbReference type="PANTHER" id="PTHR30612:SF0">
    <property type="entry name" value="CHLOROPLAST PROTEIN-TRANSPORTING ATPASE"/>
    <property type="match status" value="1"/>
</dbReference>
<dbReference type="Gene3D" id="3.90.1440.10">
    <property type="entry name" value="SecA, preprotein cross-linking domain"/>
    <property type="match status" value="1"/>
</dbReference>
<feature type="domain" description="Helicase ATP-binding" evidence="19">
    <location>
        <begin position="176"/>
        <end position="335"/>
    </location>
</feature>
<comment type="subcellular location">
    <subcellularLocation>
        <location evidence="16">Cell membrane</location>
        <topology evidence="16">Peripheral membrane protein</topology>
        <orientation evidence="16">Cytoplasmic side</orientation>
    </subcellularLocation>
    <subcellularLocation>
        <location evidence="16">Cytoplasm</location>
    </subcellularLocation>
    <subcellularLocation>
        <location evidence="2">Membrane</location>
        <topology evidence="2">Peripheral membrane protein</topology>
    </subcellularLocation>
    <text evidence="16">Distribution is 50-50.</text>
</comment>
<dbReference type="EC" id="7.4.2.8" evidence="16"/>
<dbReference type="PROSITE" id="PS51192">
    <property type="entry name" value="HELICASE_ATP_BIND_1"/>
    <property type="match status" value="1"/>
</dbReference>
<evidence type="ECO:0000259" key="21">
    <source>
        <dbReference type="PROSITE" id="PS51196"/>
    </source>
</evidence>
<dbReference type="NCBIfam" id="TIGR00963">
    <property type="entry name" value="secA"/>
    <property type="match status" value="1"/>
</dbReference>
<dbReference type="GO" id="GO:0046872">
    <property type="term" value="F:metal ion binding"/>
    <property type="evidence" value="ECO:0007669"/>
    <property type="project" value="UniProtKB-KW"/>
</dbReference>
<keyword evidence="15 16" id="KW-0472">Membrane</keyword>
<feature type="domain" description="Helicase C-terminal" evidence="20">
    <location>
        <begin position="606"/>
        <end position="773"/>
    </location>
</feature>
<comment type="similarity">
    <text evidence="3 16 17">Belongs to the SecA family.</text>
</comment>
<comment type="function">
    <text evidence="16">Part of the Sec protein translocase complex. Interacts with the SecYEG preprotein conducting channel. Has a central role in coupling the hydrolysis of ATP to the transfer of proteins into and across the cell membrane, serving as an ATP-driven molecular motor driving the stepwise translocation of polypeptide chains across the membrane.</text>
</comment>
<evidence type="ECO:0000256" key="16">
    <source>
        <dbReference type="HAMAP-Rule" id="MF_01382"/>
    </source>
</evidence>
<reference evidence="22 23" key="1">
    <citation type="submission" date="2019-04" db="EMBL/GenBank/DDBJ databases">
        <title>Lewinella litorea sp. nov., isolated from a marine sand.</title>
        <authorList>
            <person name="Yoon J.-H."/>
        </authorList>
    </citation>
    <scope>NUCLEOTIDE SEQUENCE [LARGE SCALE GENOMIC DNA]</scope>
    <source>
        <strain evidence="22 23">HSMS-39</strain>
    </source>
</reference>
<evidence type="ECO:0000256" key="11">
    <source>
        <dbReference type="ARBA" id="ARBA00022840"/>
    </source>
</evidence>
<dbReference type="Pfam" id="PF21090">
    <property type="entry name" value="P-loop_SecA"/>
    <property type="match status" value="1"/>
</dbReference>
<evidence type="ECO:0000256" key="1">
    <source>
        <dbReference type="ARBA" id="ARBA00001947"/>
    </source>
</evidence>
<dbReference type="SUPFAM" id="SSF52540">
    <property type="entry name" value="P-loop containing nucleoside triphosphate hydrolases"/>
    <property type="match status" value="2"/>
</dbReference>
<dbReference type="Gene3D" id="3.10.450.50">
    <property type="match status" value="1"/>
</dbReference>
<dbReference type="GO" id="GO:0017038">
    <property type="term" value="P:protein import"/>
    <property type="evidence" value="ECO:0007669"/>
    <property type="project" value="InterPro"/>
</dbReference>
<evidence type="ECO:0000256" key="9">
    <source>
        <dbReference type="ARBA" id="ARBA00022741"/>
    </source>
</evidence>
<proteinExistence type="inferred from homology"/>
<evidence type="ECO:0000256" key="7">
    <source>
        <dbReference type="ARBA" id="ARBA00022519"/>
    </source>
</evidence>
<organism evidence="22 23">
    <name type="scientific">Neolewinella litorea</name>
    <dbReference type="NCBI Taxonomy" id="2562452"/>
    <lineage>
        <taxon>Bacteria</taxon>
        <taxon>Pseudomonadati</taxon>
        <taxon>Bacteroidota</taxon>
        <taxon>Saprospiria</taxon>
        <taxon>Saprospirales</taxon>
        <taxon>Lewinellaceae</taxon>
        <taxon>Neolewinella</taxon>
    </lineage>
</organism>
<gene>
    <name evidence="16 22" type="primary">secA</name>
    <name evidence="22" type="ORF">E4021_14685</name>
</gene>
<name>A0A4S4NK45_9BACT</name>
<dbReference type="SMART" id="SM00957">
    <property type="entry name" value="SecA_DEAD"/>
    <property type="match status" value="1"/>
</dbReference>
<evidence type="ECO:0000259" key="19">
    <source>
        <dbReference type="PROSITE" id="PS51192"/>
    </source>
</evidence>
<evidence type="ECO:0000256" key="15">
    <source>
        <dbReference type="ARBA" id="ARBA00023136"/>
    </source>
</evidence>
<dbReference type="SUPFAM" id="SSF81886">
    <property type="entry name" value="Helical scaffold and wing domains of SecA"/>
    <property type="match status" value="1"/>
</dbReference>
<dbReference type="HAMAP" id="MF_01382">
    <property type="entry name" value="SecA"/>
    <property type="match status" value="1"/>
</dbReference>
<keyword evidence="11 16" id="KW-0067">ATP-binding</keyword>
<feature type="compositionally biased region" description="Low complexity" evidence="18">
    <location>
        <begin position="1051"/>
        <end position="1072"/>
    </location>
</feature>
<dbReference type="AlphaFoldDB" id="A0A4S4NK45"/>
<dbReference type="InterPro" id="IPR014018">
    <property type="entry name" value="SecA_motor_DEAD"/>
</dbReference>
<evidence type="ECO:0000256" key="13">
    <source>
        <dbReference type="ARBA" id="ARBA00022967"/>
    </source>
</evidence>
<comment type="subunit">
    <text evidence="16">Monomer and homodimer. Part of the essential Sec protein translocation apparatus which comprises SecA, SecYEG and auxiliary proteins SecDF. Other proteins may also be involved.</text>
</comment>
<feature type="compositionally biased region" description="Basic and acidic residues" evidence="18">
    <location>
        <begin position="1073"/>
        <end position="1087"/>
    </location>
</feature>
<dbReference type="CDD" id="cd18803">
    <property type="entry name" value="SF2_C_secA"/>
    <property type="match status" value="1"/>
</dbReference>
<dbReference type="OrthoDB" id="9805579at2"/>
<dbReference type="Gene3D" id="1.10.3060.10">
    <property type="entry name" value="Helical scaffold and wing domains of SecA"/>
    <property type="match status" value="1"/>
</dbReference>
<keyword evidence="10" id="KW-0862">Zinc</keyword>
<dbReference type="InterPro" id="IPR011116">
    <property type="entry name" value="SecA_Wing/Scaffold"/>
</dbReference>
<evidence type="ECO:0000313" key="23">
    <source>
        <dbReference type="Proteomes" id="UP000308528"/>
    </source>
</evidence>
<evidence type="ECO:0000256" key="18">
    <source>
        <dbReference type="SAM" id="MobiDB-lite"/>
    </source>
</evidence>
<keyword evidence="7" id="KW-0997">Cell inner membrane</keyword>
<evidence type="ECO:0000256" key="10">
    <source>
        <dbReference type="ARBA" id="ARBA00022833"/>
    </source>
</evidence>
<dbReference type="Gene3D" id="3.40.50.300">
    <property type="entry name" value="P-loop containing nucleotide triphosphate hydrolases"/>
    <property type="match status" value="2"/>
</dbReference>
<protein>
    <recommendedName>
        <fullName evidence="16 17">Protein translocase subunit SecA</fullName>
        <ecNumber evidence="16">7.4.2.8</ecNumber>
    </recommendedName>
</protein>
<evidence type="ECO:0000256" key="8">
    <source>
        <dbReference type="ARBA" id="ARBA00022723"/>
    </source>
</evidence>
<feature type="binding site" evidence="16">
    <location>
        <begin position="192"/>
        <end position="196"/>
    </location>
    <ligand>
        <name>ATP</name>
        <dbReference type="ChEBI" id="CHEBI:30616"/>
    </ligand>
</feature>
<sequence length="1105" mass="125597">MFKALKKLFGSKQDRDVAAYQPVVDEINEVYKGLATLSNDELRQRTDTFRERIREYLSGIDEEIKNLRAEAEAEEDFHRKDEIYKEVDRLGEQRDEELEVVLKELLPEAFATVKEAARRFSEGPLTMTATDADRELAATKDYVSIDENGKATFQNKWMAAGGEIEWNMVHYDVQLIGGQVLHDGKIAEMQTGEGKTLVATLPAYLNGLSGRGVHVVTVNNYLAQRDAEWIGPVMQFLKLSIDCIDLYRPHSPQRVKAYAADITYGTNNEFGFDYLRDNMVRATADKVQRKHHFAMIDEVDSVLIDDARTPLIISGPVTTNADDQDYLELKPAIERLIDQQQKTAHKFLTEAKRLFKEGYHGPEEGEAGLALFRAYRAYPKSRPLIKFLSTEGARVLLQKTENTYMAENNKRMPEVDAELYFTIDEKNRQVDLTDKGTEFLSKYNEDPNFFILNDLATSMAEVDNRKDLNKEEKALAKNKLAQDFGVKSNRLHAISQLLKAYALFERDSEYVVMDGQVKIVDEQTGRMMEGRRYSDGLHQALEAKENVQVGELTQTYATVTLQNYFRMYHKLSGMTGTAETEAGEFWEIYKLDVVVIPTNRPIQRDDRNDLIYKTDREKFNAVIDDIVALSNAGRPVLVGTTAVDVSEKLSRMLKLRGIDHNVLNAKQHQREADIVAEAGRPGKVTIATNMAGRGTDIKINQQVKDAGGLAIVGTERHDSRRVDRQLRGRAGRQGDPGSSQFYISLEDKLMRYFQSERIAKWMDRAGHKEGDVIQAGIVTKSIENAQKKVEENNFGIRKRLLEYDDVMNIQREAIYRKRDNALSGQRLSLDLNNSFEGLIDDIVYAHKQNGSYETFRLATQRLLGFEPEVQAADFNKRNANDLADGLLREFRAFYERKMHTLIDRVMPHIRKVNEEQPGRYRRIIIPFTDGSTHPLQITADIERALETNGKSIKSDIEKAVTLAIIDDNWKEHLRSMDELKTSTNMASFEQKDPLVVYKMESYNLFEELISRINEKTTSYLAKGDLVIAQPTDIQEARAPRRVVAPPTQVNRSSEPEPAAAAARQAAEAASQPEKVETFQRDSAKIGRNDPCPCGSGKKFKHCHGR</sequence>
<dbReference type="InterPro" id="IPR014001">
    <property type="entry name" value="Helicase_ATP-bd"/>
</dbReference>
<dbReference type="InterPro" id="IPR011115">
    <property type="entry name" value="SecA_DEAD"/>
</dbReference>
<dbReference type="InterPro" id="IPR011130">
    <property type="entry name" value="SecA_preprotein_X-link_dom"/>
</dbReference>
<feature type="binding site" evidence="16">
    <location>
        <position position="174"/>
    </location>
    <ligand>
        <name>ATP</name>
        <dbReference type="ChEBI" id="CHEBI:30616"/>
    </ligand>
</feature>
<dbReference type="GO" id="GO:0043952">
    <property type="term" value="P:protein transport by the Sec complex"/>
    <property type="evidence" value="ECO:0007669"/>
    <property type="project" value="TreeGrafter"/>
</dbReference>
<dbReference type="InterPro" id="IPR044722">
    <property type="entry name" value="SecA_SF2_C"/>
</dbReference>
<dbReference type="SMART" id="SM00490">
    <property type="entry name" value="HELICc"/>
    <property type="match status" value="1"/>
</dbReference>
<dbReference type="FunFam" id="3.40.50.300:FF:000246">
    <property type="entry name" value="Preprotein translocase subunit SecA"/>
    <property type="match status" value="1"/>
</dbReference>
<dbReference type="GO" id="GO:0005829">
    <property type="term" value="C:cytosol"/>
    <property type="evidence" value="ECO:0007669"/>
    <property type="project" value="TreeGrafter"/>
</dbReference>
<dbReference type="Pfam" id="PF01043">
    <property type="entry name" value="SecA_PP_bind"/>
    <property type="match status" value="1"/>
</dbReference>
<dbReference type="Proteomes" id="UP000308528">
    <property type="component" value="Unassembled WGS sequence"/>
</dbReference>
<feature type="domain" description="SecA family profile" evidence="21">
    <location>
        <begin position="2"/>
        <end position="774"/>
    </location>
</feature>
<keyword evidence="6 16" id="KW-0963">Cytoplasm</keyword>
<dbReference type="GO" id="GO:0008564">
    <property type="term" value="F:protein-exporting ATPase activity"/>
    <property type="evidence" value="ECO:0007669"/>
    <property type="project" value="UniProtKB-EC"/>
</dbReference>
<feature type="binding site" evidence="16">
    <location>
        <position position="696"/>
    </location>
    <ligand>
        <name>ATP</name>
        <dbReference type="ChEBI" id="CHEBI:30616"/>
    </ligand>
</feature>
<evidence type="ECO:0000259" key="20">
    <source>
        <dbReference type="PROSITE" id="PS51194"/>
    </source>
</evidence>
<evidence type="ECO:0000256" key="4">
    <source>
        <dbReference type="ARBA" id="ARBA00022448"/>
    </source>
</evidence>
<dbReference type="SMART" id="SM00958">
    <property type="entry name" value="SecA_PP_bind"/>
    <property type="match status" value="1"/>
</dbReference>
<keyword evidence="13 16" id="KW-1278">Translocase</keyword>
<comment type="caution">
    <text evidence="22">The sequence shown here is derived from an EMBL/GenBank/DDBJ whole genome shotgun (WGS) entry which is preliminary data.</text>
</comment>
<dbReference type="GO" id="GO:0006605">
    <property type="term" value="P:protein targeting"/>
    <property type="evidence" value="ECO:0007669"/>
    <property type="project" value="UniProtKB-UniRule"/>
</dbReference>
<keyword evidence="5 16" id="KW-1003">Cell membrane</keyword>
<dbReference type="GO" id="GO:0005886">
    <property type="term" value="C:plasma membrane"/>
    <property type="evidence" value="ECO:0007669"/>
    <property type="project" value="UniProtKB-SubCell"/>
</dbReference>
<accession>A0A4S4NK45</accession>
<dbReference type="PANTHER" id="PTHR30612">
    <property type="entry name" value="SECA INNER MEMBRANE COMPONENT OF SEC PROTEIN SECRETION SYSTEM"/>
    <property type="match status" value="1"/>
</dbReference>
<dbReference type="Pfam" id="PF07517">
    <property type="entry name" value="SecA_DEAD"/>
    <property type="match status" value="1"/>
</dbReference>
<dbReference type="GO" id="GO:0065002">
    <property type="term" value="P:intracellular protein transmembrane transport"/>
    <property type="evidence" value="ECO:0007669"/>
    <property type="project" value="UniProtKB-UniRule"/>
</dbReference>
<dbReference type="CDD" id="cd17928">
    <property type="entry name" value="DEXDc_SecA"/>
    <property type="match status" value="1"/>
</dbReference>
<dbReference type="GO" id="GO:0031522">
    <property type="term" value="C:cell envelope Sec protein transport complex"/>
    <property type="evidence" value="ECO:0007669"/>
    <property type="project" value="TreeGrafter"/>
</dbReference>
<keyword evidence="9 16" id="KW-0547">Nucleotide-binding</keyword>
<dbReference type="InterPro" id="IPR027417">
    <property type="entry name" value="P-loop_NTPase"/>
</dbReference>
<comment type="cofactor">
    <cofactor evidence="1">
        <name>Zn(2+)</name>
        <dbReference type="ChEBI" id="CHEBI:29105"/>
    </cofactor>
</comment>
<dbReference type="InterPro" id="IPR001650">
    <property type="entry name" value="Helicase_C-like"/>
</dbReference>
<comment type="catalytic activity">
    <reaction evidence="16">
        <text>ATP + H2O + cellular proteinSide 1 = ADP + phosphate + cellular proteinSide 2.</text>
        <dbReference type="EC" id="7.4.2.8"/>
    </reaction>
</comment>
<dbReference type="PRINTS" id="PR00906">
    <property type="entry name" value="SECA"/>
</dbReference>
<dbReference type="Pfam" id="PF07516">
    <property type="entry name" value="SecA_SW"/>
    <property type="match status" value="1"/>
</dbReference>
<dbReference type="PROSITE" id="PS51196">
    <property type="entry name" value="SECA_MOTOR_DEAD"/>
    <property type="match status" value="1"/>
</dbReference>
<dbReference type="SUPFAM" id="SSF81767">
    <property type="entry name" value="Pre-protein crosslinking domain of SecA"/>
    <property type="match status" value="1"/>
</dbReference>
<evidence type="ECO:0000256" key="3">
    <source>
        <dbReference type="ARBA" id="ARBA00007650"/>
    </source>
</evidence>
<dbReference type="EMBL" id="SRSF01000008">
    <property type="protein sequence ID" value="THH36510.1"/>
    <property type="molecule type" value="Genomic_DNA"/>
</dbReference>
<dbReference type="FunFam" id="3.40.50.300:FF:000429">
    <property type="entry name" value="Preprotein translocase subunit SecA"/>
    <property type="match status" value="1"/>
</dbReference>
<keyword evidence="4 16" id="KW-0813">Transport</keyword>
<dbReference type="InterPro" id="IPR036266">
    <property type="entry name" value="SecA_Wing/Scaffold_sf"/>
</dbReference>
<keyword evidence="8" id="KW-0479">Metal-binding</keyword>
<keyword evidence="14 16" id="KW-0811">Translocation</keyword>
<evidence type="ECO:0000256" key="6">
    <source>
        <dbReference type="ARBA" id="ARBA00022490"/>
    </source>
</evidence>
<dbReference type="InterPro" id="IPR036670">
    <property type="entry name" value="SecA_X-link_sf"/>
</dbReference>
<dbReference type="InterPro" id="IPR004027">
    <property type="entry name" value="SEC_C_motif"/>
</dbReference>